<dbReference type="Proteomes" id="UP000628984">
    <property type="component" value="Unassembled WGS sequence"/>
</dbReference>
<evidence type="ECO:0000256" key="2">
    <source>
        <dbReference type="ARBA" id="ARBA00022485"/>
    </source>
</evidence>
<keyword evidence="6" id="KW-0408">Iron</keyword>
<feature type="domain" description="4Fe-4S ferredoxin-type" evidence="8">
    <location>
        <begin position="24"/>
        <end position="54"/>
    </location>
</feature>
<comment type="caution">
    <text evidence="9">The sequence shown here is derived from an EMBL/GenBank/DDBJ whole genome shotgun (WGS) entry which is preliminary data.</text>
</comment>
<evidence type="ECO:0000313" key="9">
    <source>
        <dbReference type="EMBL" id="GGW34750.1"/>
    </source>
</evidence>
<protein>
    <submittedName>
        <fullName evidence="9">Nitrate reductase</fullName>
    </submittedName>
</protein>
<keyword evidence="7" id="KW-0411">Iron-sulfur</keyword>
<dbReference type="PANTHER" id="PTHR43687">
    <property type="entry name" value="ADENYLYLSULFATE REDUCTASE, BETA SUBUNIT"/>
    <property type="match status" value="1"/>
</dbReference>
<feature type="domain" description="4Fe-4S ferredoxin-type" evidence="8">
    <location>
        <begin position="128"/>
        <end position="157"/>
    </location>
</feature>
<dbReference type="GO" id="GO:0046872">
    <property type="term" value="F:metal ion binding"/>
    <property type="evidence" value="ECO:0007669"/>
    <property type="project" value="UniProtKB-KW"/>
</dbReference>
<dbReference type="AlphaFoldDB" id="A0A918IW21"/>
<reference evidence="9" key="1">
    <citation type="journal article" date="2014" name="Int. J. Syst. Evol. Microbiol.">
        <title>Complete genome sequence of Corynebacterium casei LMG S-19264T (=DSM 44701T), isolated from a smear-ripened cheese.</title>
        <authorList>
            <consortium name="US DOE Joint Genome Institute (JGI-PGF)"/>
            <person name="Walter F."/>
            <person name="Albersmeier A."/>
            <person name="Kalinowski J."/>
            <person name="Ruckert C."/>
        </authorList>
    </citation>
    <scope>NUCLEOTIDE SEQUENCE</scope>
    <source>
        <strain evidence="9">KCTC 23714</strain>
    </source>
</reference>
<keyword evidence="10" id="KW-1185">Reference proteome</keyword>
<proteinExistence type="predicted"/>
<dbReference type="PROSITE" id="PS00198">
    <property type="entry name" value="4FE4S_FER_1"/>
    <property type="match status" value="2"/>
</dbReference>
<dbReference type="InterPro" id="IPR017900">
    <property type="entry name" value="4Fe4S_Fe_S_CS"/>
</dbReference>
<sequence>MTASRRQFLTGRVAKPAPEFRPPWTSELRLAQHCTACGDCAPACPEGIIEIKDGRPRIRLNGAACSFCGACATACTAGAFDRDQPEPWPVRVEVGPSCLLAAGIACQLCTDACDSAALRIDLRVRPVGAIRIDAAACTGCGACLAVCPGAALQLRDDRLTQRGT</sequence>
<evidence type="ECO:0000256" key="7">
    <source>
        <dbReference type="ARBA" id="ARBA00023014"/>
    </source>
</evidence>
<dbReference type="InterPro" id="IPR017896">
    <property type="entry name" value="4Fe4S_Fe-S-bd"/>
</dbReference>
<dbReference type="Pfam" id="PF12838">
    <property type="entry name" value="Fer4_7"/>
    <property type="match status" value="1"/>
</dbReference>
<dbReference type="Gene3D" id="3.30.70.20">
    <property type="match status" value="2"/>
</dbReference>
<evidence type="ECO:0000256" key="1">
    <source>
        <dbReference type="ARBA" id="ARBA00022448"/>
    </source>
</evidence>
<evidence type="ECO:0000256" key="5">
    <source>
        <dbReference type="ARBA" id="ARBA00022982"/>
    </source>
</evidence>
<dbReference type="SUPFAM" id="SSF54862">
    <property type="entry name" value="4Fe-4S ferredoxins"/>
    <property type="match status" value="1"/>
</dbReference>
<keyword evidence="5" id="KW-0249">Electron transport</keyword>
<evidence type="ECO:0000313" key="10">
    <source>
        <dbReference type="Proteomes" id="UP000628984"/>
    </source>
</evidence>
<gene>
    <name evidence="9" type="primary">napF</name>
    <name evidence="9" type="ORF">GCM10011452_23980</name>
</gene>
<dbReference type="RefSeq" id="WP_189634113.1">
    <property type="nucleotide sequence ID" value="NZ_BMYQ01000007.1"/>
</dbReference>
<feature type="domain" description="4Fe-4S ferredoxin-type" evidence="8">
    <location>
        <begin position="56"/>
        <end position="85"/>
    </location>
</feature>
<keyword evidence="2" id="KW-0004">4Fe-4S</keyword>
<evidence type="ECO:0000256" key="3">
    <source>
        <dbReference type="ARBA" id="ARBA00022723"/>
    </source>
</evidence>
<keyword evidence="1" id="KW-0813">Transport</keyword>
<organism evidence="9 10">
    <name type="scientific">Gemmobacter lanyuensis</name>
    <dbReference type="NCBI Taxonomy" id="1054497"/>
    <lineage>
        <taxon>Bacteria</taxon>
        <taxon>Pseudomonadati</taxon>
        <taxon>Pseudomonadota</taxon>
        <taxon>Alphaproteobacteria</taxon>
        <taxon>Rhodobacterales</taxon>
        <taxon>Paracoccaceae</taxon>
        <taxon>Gemmobacter</taxon>
    </lineage>
</organism>
<accession>A0A918IW21</accession>
<evidence type="ECO:0000256" key="6">
    <source>
        <dbReference type="ARBA" id="ARBA00023004"/>
    </source>
</evidence>
<evidence type="ECO:0000256" key="4">
    <source>
        <dbReference type="ARBA" id="ARBA00022737"/>
    </source>
</evidence>
<keyword evidence="3" id="KW-0479">Metal-binding</keyword>
<dbReference type="PANTHER" id="PTHR43687:SF6">
    <property type="entry name" value="L-ASPARTATE SEMIALDEHYDE SULFURTRANSFERASE IRON-SULFUR SUBUNIT"/>
    <property type="match status" value="1"/>
</dbReference>
<dbReference type="EMBL" id="BMYQ01000007">
    <property type="protein sequence ID" value="GGW34750.1"/>
    <property type="molecule type" value="Genomic_DNA"/>
</dbReference>
<dbReference type="PROSITE" id="PS51379">
    <property type="entry name" value="4FE4S_FER_2"/>
    <property type="match status" value="3"/>
</dbReference>
<keyword evidence="4" id="KW-0677">Repeat</keyword>
<dbReference type="InterPro" id="IPR050572">
    <property type="entry name" value="Fe-S_Ferredoxin"/>
</dbReference>
<reference evidence="9" key="2">
    <citation type="submission" date="2020-09" db="EMBL/GenBank/DDBJ databases">
        <authorList>
            <person name="Sun Q."/>
            <person name="Kim S."/>
        </authorList>
    </citation>
    <scope>NUCLEOTIDE SEQUENCE</scope>
    <source>
        <strain evidence="9">KCTC 23714</strain>
    </source>
</reference>
<evidence type="ECO:0000259" key="8">
    <source>
        <dbReference type="PROSITE" id="PS51379"/>
    </source>
</evidence>
<dbReference type="Pfam" id="PF13187">
    <property type="entry name" value="Fer4_9"/>
    <property type="match status" value="1"/>
</dbReference>
<name>A0A918IW21_9RHOB</name>
<dbReference type="GO" id="GO:0051539">
    <property type="term" value="F:4 iron, 4 sulfur cluster binding"/>
    <property type="evidence" value="ECO:0007669"/>
    <property type="project" value="UniProtKB-KW"/>
</dbReference>